<feature type="transmembrane region" description="Helical" evidence="7">
    <location>
        <begin position="81"/>
        <end position="102"/>
    </location>
</feature>
<feature type="transmembrane region" description="Helical" evidence="7">
    <location>
        <begin position="12"/>
        <end position="36"/>
    </location>
</feature>
<proteinExistence type="inferred from homology"/>
<sequence length="300" mass="33598">MKTLKLTESRRDILSGYIYVLPALIFMLVLIGYPIVYNFLISFQKLDAMNINSGVREFIGFENYKKVLSDEVMGIAFKNTFIYTIASLAFQFTIGFALALFFNNKFKLAKPIRGFMVISYMMPITVTALMFKFMLSPSNGIINDIMVAIGIIDAPIPWLLQESTALWGLIIANSWIGIPFNMLLLTTGLSNISEEIYESASVDGANGLQKFIHITLPLLKPAILSVLMLGFVYTFKVFDLVFVMTSGGPVNSTEVLSTFSYRLSFKYYYFGQGAAVANILFLCLFAVALVYLKMIGKEEV</sequence>
<evidence type="ECO:0000256" key="6">
    <source>
        <dbReference type="ARBA" id="ARBA00023136"/>
    </source>
</evidence>
<evidence type="ECO:0000313" key="9">
    <source>
        <dbReference type="EMBL" id="WZL69715.1"/>
    </source>
</evidence>
<dbReference type="Proteomes" id="UP001486565">
    <property type="component" value="Chromosome"/>
</dbReference>
<name>A0ABZ2Y2Z6_9FIRM</name>
<accession>A0ABZ2Y2Z6</accession>
<evidence type="ECO:0000313" key="10">
    <source>
        <dbReference type="Proteomes" id="UP001486565"/>
    </source>
</evidence>
<dbReference type="SUPFAM" id="SSF161098">
    <property type="entry name" value="MetI-like"/>
    <property type="match status" value="1"/>
</dbReference>
<feature type="transmembrane region" description="Helical" evidence="7">
    <location>
        <begin position="222"/>
        <end position="247"/>
    </location>
</feature>
<dbReference type="Gene3D" id="1.10.3720.10">
    <property type="entry name" value="MetI-like"/>
    <property type="match status" value="1"/>
</dbReference>
<comment type="subcellular location">
    <subcellularLocation>
        <location evidence="1 7">Cell membrane</location>
        <topology evidence="1 7">Multi-pass membrane protein</topology>
    </subcellularLocation>
</comment>
<feature type="transmembrane region" description="Helical" evidence="7">
    <location>
        <begin position="114"/>
        <end position="135"/>
    </location>
</feature>
<feature type="transmembrane region" description="Helical" evidence="7">
    <location>
        <begin position="267"/>
        <end position="292"/>
    </location>
</feature>
<reference evidence="9 10" key="1">
    <citation type="submission" date="2023-03" db="EMBL/GenBank/DDBJ databases">
        <title>Novel Species.</title>
        <authorList>
            <person name="Ma S."/>
        </authorList>
    </citation>
    <scope>NUCLEOTIDE SEQUENCE [LARGE SCALE GENOMIC DNA]</scope>
    <source>
        <strain evidence="9 10">LIND6LT2</strain>
    </source>
</reference>
<dbReference type="EMBL" id="CP121687">
    <property type="protein sequence ID" value="WZL69715.1"/>
    <property type="molecule type" value="Genomic_DNA"/>
</dbReference>
<dbReference type="PANTHER" id="PTHR43005:SF1">
    <property type="entry name" value="SPERMIDINE_PUTRESCINE TRANSPORT SYSTEM PERMEASE PROTEIN"/>
    <property type="match status" value="1"/>
</dbReference>
<dbReference type="InterPro" id="IPR035906">
    <property type="entry name" value="MetI-like_sf"/>
</dbReference>
<dbReference type="PANTHER" id="PTHR43005">
    <property type="entry name" value="BLR7065 PROTEIN"/>
    <property type="match status" value="1"/>
</dbReference>
<dbReference type="InterPro" id="IPR000515">
    <property type="entry name" value="MetI-like"/>
</dbReference>
<evidence type="ECO:0000256" key="4">
    <source>
        <dbReference type="ARBA" id="ARBA00022692"/>
    </source>
</evidence>
<dbReference type="RefSeq" id="WP_341876704.1">
    <property type="nucleotide sequence ID" value="NZ_CP121687.1"/>
</dbReference>
<evidence type="ECO:0000256" key="1">
    <source>
        <dbReference type="ARBA" id="ARBA00004651"/>
    </source>
</evidence>
<feature type="domain" description="ABC transmembrane type-1" evidence="8">
    <location>
        <begin position="77"/>
        <end position="291"/>
    </location>
</feature>
<keyword evidence="10" id="KW-1185">Reference proteome</keyword>
<evidence type="ECO:0000256" key="7">
    <source>
        <dbReference type="RuleBase" id="RU363032"/>
    </source>
</evidence>
<keyword evidence="2 7" id="KW-0813">Transport</keyword>
<keyword evidence="3" id="KW-1003">Cell membrane</keyword>
<evidence type="ECO:0000256" key="3">
    <source>
        <dbReference type="ARBA" id="ARBA00022475"/>
    </source>
</evidence>
<keyword evidence="6 7" id="KW-0472">Membrane</keyword>
<dbReference type="CDD" id="cd06261">
    <property type="entry name" value="TM_PBP2"/>
    <property type="match status" value="1"/>
</dbReference>
<evidence type="ECO:0000256" key="2">
    <source>
        <dbReference type="ARBA" id="ARBA00022448"/>
    </source>
</evidence>
<evidence type="ECO:0000256" key="5">
    <source>
        <dbReference type="ARBA" id="ARBA00022989"/>
    </source>
</evidence>
<feature type="transmembrane region" description="Helical" evidence="7">
    <location>
        <begin position="165"/>
        <end position="185"/>
    </location>
</feature>
<keyword evidence="4 7" id="KW-0812">Transmembrane</keyword>
<keyword evidence="5 7" id="KW-1133">Transmembrane helix</keyword>
<comment type="similarity">
    <text evidence="7">Belongs to the binding-protein-dependent transport system permease family.</text>
</comment>
<dbReference type="Pfam" id="PF00528">
    <property type="entry name" value="BPD_transp_1"/>
    <property type="match status" value="1"/>
</dbReference>
<organism evidence="9 10">
    <name type="scientific">Defluviitalea saccharophila</name>
    <dbReference type="NCBI Taxonomy" id="879970"/>
    <lineage>
        <taxon>Bacteria</taxon>
        <taxon>Bacillati</taxon>
        <taxon>Bacillota</taxon>
        <taxon>Clostridia</taxon>
        <taxon>Lachnospirales</taxon>
        <taxon>Defluviitaleaceae</taxon>
        <taxon>Defluviitalea</taxon>
    </lineage>
</organism>
<dbReference type="PROSITE" id="PS50928">
    <property type="entry name" value="ABC_TM1"/>
    <property type="match status" value="1"/>
</dbReference>
<protein>
    <submittedName>
        <fullName evidence="9">Sugar ABC transporter permease</fullName>
    </submittedName>
</protein>
<evidence type="ECO:0000259" key="8">
    <source>
        <dbReference type="PROSITE" id="PS50928"/>
    </source>
</evidence>
<gene>
    <name evidence="9" type="ORF">QBE51_13160</name>
</gene>